<name>A0ABZ2KN03_9BACT</name>
<dbReference type="RefSeq" id="WP_394850679.1">
    <property type="nucleotide sequence ID" value="NZ_CP089982.1"/>
</dbReference>
<keyword evidence="3" id="KW-1185">Reference proteome</keyword>
<feature type="signal peptide" evidence="1">
    <location>
        <begin position="1"/>
        <end position="29"/>
    </location>
</feature>
<sequence length="124" mass="13359">MALSTNHKSIATVVLSLLLTGAMAVPAFADDKGPAEVFPMKADVFQQKVEARIAKHKAHLEERITNDKVDATKAKEMRDRFDAHTAQIRAAVATAVQDGVVTKEEAQAVRAAGGGHHRHPDAQK</sequence>
<gene>
    <name evidence="2" type="ORF">LZC95_24880</name>
</gene>
<dbReference type="Proteomes" id="UP001379533">
    <property type="component" value="Chromosome"/>
</dbReference>
<evidence type="ECO:0000256" key="1">
    <source>
        <dbReference type="SAM" id="SignalP"/>
    </source>
</evidence>
<feature type="chain" id="PRO_5047511229" evidence="1">
    <location>
        <begin position="30"/>
        <end position="124"/>
    </location>
</feature>
<proteinExistence type="predicted"/>
<organism evidence="2 3">
    <name type="scientific">Pendulispora brunnea</name>
    <dbReference type="NCBI Taxonomy" id="2905690"/>
    <lineage>
        <taxon>Bacteria</taxon>
        <taxon>Pseudomonadati</taxon>
        <taxon>Myxococcota</taxon>
        <taxon>Myxococcia</taxon>
        <taxon>Myxococcales</taxon>
        <taxon>Sorangiineae</taxon>
        <taxon>Pendulisporaceae</taxon>
        <taxon>Pendulispora</taxon>
    </lineage>
</organism>
<evidence type="ECO:0000313" key="3">
    <source>
        <dbReference type="Proteomes" id="UP001379533"/>
    </source>
</evidence>
<dbReference type="EMBL" id="CP089982">
    <property type="protein sequence ID" value="WXB00038.1"/>
    <property type="molecule type" value="Genomic_DNA"/>
</dbReference>
<reference evidence="2 3" key="1">
    <citation type="submission" date="2021-12" db="EMBL/GenBank/DDBJ databases">
        <title>Discovery of the Pendulisporaceae a myxobacterial family with distinct sporulation behavior and unique specialized metabolism.</title>
        <authorList>
            <person name="Garcia R."/>
            <person name="Popoff A."/>
            <person name="Bader C.D."/>
            <person name="Loehr J."/>
            <person name="Walesch S."/>
            <person name="Walt C."/>
            <person name="Boldt J."/>
            <person name="Bunk B."/>
            <person name="Haeckl F.J.F.P.J."/>
            <person name="Gunesch A.P."/>
            <person name="Birkelbach J."/>
            <person name="Nuebel U."/>
            <person name="Pietschmann T."/>
            <person name="Bach T."/>
            <person name="Mueller R."/>
        </authorList>
    </citation>
    <scope>NUCLEOTIDE SEQUENCE [LARGE SCALE GENOMIC DNA]</scope>
    <source>
        <strain evidence="2 3">MSr12523</strain>
    </source>
</reference>
<accession>A0ABZ2KN03</accession>
<keyword evidence="1" id="KW-0732">Signal</keyword>
<evidence type="ECO:0000313" key="2">
    <source>
        <dbReference type="EMBL" id="WXB00038.1"/>
    </source>
</evidence>
<protein>
    <submittedName>
        <fullName evidence="2">Uncharacterized protein</fullName>
    </submittedName>
</protein>